<reference evidence="1 2" key="1">
    <citation type="submission" date="2019-05" db="EMBL/GenBank/DDBJ databases">
        <title>Another draft genome of Portunus trituberculatus and its Hox gene families provides insights of decapod evolution.</title>
        <authorList>
            <person name="Jeong J.-H."/>
            <person name="Song I."/>
            <person name="Kim S."/>
            <person name="Choi T."/>
            <person name="Kim D."/>
            <person name="Ryu S."/>
            <person name="Kim W."/>
        </authorList>
    </citation>
    <scope>NUCLEOTIDE SEQUENCE [LARGE SCALE GENOMIC DNA]</scope>
    <source>
        <tissue evidence="1">Muscle</tissue>
    </source>
</reference>
<proteinExistence type="predicted"/>
<evidence type="ECO:0000313" key="1">
    <source>
        <dbReference type="EMBL" id="MPC09980.1"/>
    </source>
</evidence>
<comment type="caution">
    <text evidence="1">The sequence shown here is derived from an EMBL/GenBank/DDBJ whole genome shotgun (WGS) entry which is preliminary data.</text>
</comment>
<dbReference type="Proteomes" id="UP000324222">
    <property type="component" value="Unassembled WGS sequence"/>
</dbReference>
<protein>
    <submittedName>
        <fullName evidence="1">Uncharacterized protein</fullName>
    </submittedName>
</protein>
<gene>
    <name evidence="1" type="ORF">E2C01_002606</name>
</gene>
<accession>A0A5B7CKT3</accession>
<dbReference type="AlphaFoldDB" id="A0A5B7CKT3"/>
<keyword evidence="2" id="KW-1185">Reference proteome</keyword>
<dbReference type="EMBL" id="VSRR010000095">
    <property type="protein sequence ID" value="MPC09980.1"/>
    <property type="molecule type" value="Genomic_DNA"/>
</dbReference>
<organism evidence="1 2">
    <name type="scientific">Portunus trituberculatus</name>
    <name type="common">Swimming crab</name>
    <name type="synonym">Neptunus trituberculatus</name>
    <dbReference type="NCBI Taxonomy" id="210409"/>
    <lineage>
        <taxon>Eukaryota</taxon>
        <taxon>Metazoa</taxon>
        <taxon>Ecdysozoa</taxon>
        <taxon>Arthropoda</taxon>
        <taxon>Crustacea</taxon>
        <taxon>Multicrustacea</taxon>
        <taxon>Malacostraca</taxon>
        <taxon>Eumalacostraca</taxon>
        <taxon>Eucarida</taxon>
        <taxon>Decapoda</taxon>
        <taxon>Pleocyemata</taxon>
        <taxon>Brachyura</taxon>
        <taxon>Eubrachyura</taxon>
        <taxon>Portunoidea</taxon>
        <taxon>Portunidae</taxon>
        <taxon>Portuninae</taxon>
        <taxon>Portunus</taxon>
    </lineage>
</organism>
<sequence length="34" mass="3832">MSQKFNSSIYQLDTTFQTTIRSSSVTLSCPPLLH</sequence>
<name>A0A5B7CKT3_PORTR</name>
<evidence type="ECO:0000313" key="2">
    <source>
        <dbReference type="Proteomes" id="UP000324222"/>
    </source>
</evidence>